<organism evidence="3 4">
    <name type="scientific">Kurthia gibsonii</name>
    <dbReference type="NCBI Taxonomy" id="33946"/>
    <lineage>
        <taxon>Bacteria</taxon>
        <taxon>Bacillati</taxon>
        <taxon>Bacillota</taxon>
        <taxon>Bacilli</taxon>
        <taxon>Bacillales</taxon>
        <taxon>Caryophanaceae</taxon>
        <taxon>Kurthia</taxon>
    </lineage>
</organism>
<dbReference type="InterPro" id="IPR047057">
    <property type="entry name" value="MerR_fam"/>
</dbReference>
<feature type="domain" description="HTH merR-type" evidence="2">
    <location>
        <begin position="8"/>
        <end position="77"/>
    </location>
</feature>
<dbReference type="PANTHER" id="PTHR30204">
    <property type="entry name" value="REDOX-CYCLING DRUG-SENSING TRANSCRIPTIONAL ACTIVATOR SOXR"/>
    <property type="match status" value="1"/>
</dbReference>
<dbReference type="Proteomes" id="UP001398420">
    <property type="component" value="Unassembled WGS sequence"/>
</dbReference>
<dbReference type="Gene3D" id="3.20.80.10">
    <property type="entry name" value="Regulatory factor, effector binding domain"/>
    <property type="match status" value="1"/>
</dbReference>
<dbReference type="InterPro" id="IPR000551">
    <property type="entry name" value="MerR-type_HTH_dom"/>
</dbReference>
<evidence type="ECO:0000313" key="3">
    <source>
        <dbReference type="EMBL" id="MEL5987951.1"/>
    </source>
</evidence>
<dbReference type="Gene3D" id="1.10.1660.10">
    <property type="match status" value="1"/>
</dbReference>
<dbReference type="RefSeq" id="WP_342302791.1">
    <property type="nucleotide sequence ID" value="NZ_JBCEWA010000004.1"/>
</dbReference>
<sequence length="271" mass="32041">MMKKEEKTFSTGEFAKLVEVNKDTLLYYDKINLFKPAGIHANGYRYYTFKQFDQFMAIHSLRDVEVPIKELKSYFTSPNVDDLQNLAEYQKQKVADEIKKLKDIQFFLQRVLELTEELKQISFDEIRIEKLPERPIIYSKEKLDWSLPIEELYQHSTQFLKELGVKGIASYGGVVYEKDHLLQEQEGLHRLFCYIDLPEAEIQPGGLYATIYYQGLFDFIEESYKQFVDHLAAHNLDIIGDLYEEYILHSLLSLKEEDYITKISVRVQFKK</sequence>
<dbReference type="PROSITE" id="PS50937">
    <property type="entry name" value="HTH_MERR_2"/>
    <property type="match status" value="1"/>
</dbReference>
<dbReference type="InterPro" id="IPR009061">
    <property type="entry name" value="DNA-bd_dom_put_sf"/>
</dbReference>
<dbReference type="InterPro" id="IPR029442">
    <property type="entry name" value="GyrI-like"/>
</dbReference>
<protein>
    <submittedName>
        <fullName evidence="3">MerR family transcriptional regulator</fullName>
    </submittedName>
</protein>
<dbReference type="Pfam" id="PF13411">
    <property type="entry name" value="MerR_1"/>
    <property type="match status" value="1"/>
</dbReference>
<evidence type="ECO:0000313" key="4">
    <source>
        <dbReference type="Proteomes" id="UP001398420"/>
    </source>
</evidence>
<dbReference type="EMBL" id="JBCEWA010000004">
    <property type="protein sequence ID" value="MEL5987951.1"/>
    <property type="molecule type" value="Genomic_DNA"/>
</dbReference>
<proteinExistence type="predicted"/>
<accession>A0ABU9LNJ9</accession>
<dbReference type="SUPFAM" id="SSF55136">
    <property type="entry name" value="Probable bacterial effector-binding domain"/>
    <property type="match status" value="1"/>
</dbReference>
<gene>
    <name evidence="3" type="ORF">AAF454_05930</name>
</gene>
<comment type="caution">
    <text evidence="3">The sequence shown here is derived from an EMBL/GenBank/DDBJ whole genome shotgun (WGS) entry which is preliminary data.</text>
</comment>
<dbReference type="InterPro" id="IPR011256">
    <property type="entry name" value="Reg_factor_effector_dom_sf"/>
</dbReference>
<evidence type="ECO:0000259" key="2">
    <source>
        <dbReference type="PROSITE" id="PS50937"/>
    </source>
</evidence>
<evidence type="ECO:0000256" key="1">
    <source>
        <dbReference type="ARBA" id="ARBA00023125"/>
    </source>
</evidence>
<name>A0ABU9LNJ9_9BACL</name>
<dbReference type="SUPFAM" id="SSF46955">
    <property type="entry name" value="Putative DNA-binding domain"/>
    <property type="match status" value="1"/>
</dbReference>
<keyword evidence="1" id="KW-0238">DNA-binding</keyword>
<reference evidence="3 4" key="1">
    <citation type="submission" date="2024-04" db="EMBL/GenBank/DDBJ databases">
        <authorList>
            <person name="Wu Y.S."/>
            <person name="Zhang L."/>
        </authorList>
    </citation>
    <scope>NUCLEOTIDE SEQUENCE [LARGE SCALE GENOMIC DNA]</scope>
    <source>
        <strain evidence="3 4">KG-01</strain>
    </source>
</reference>
<dbReference type="PANTHER" id="PTHR30204:SF85">
    <property type="entry name" value="MULTIDRUG-EFFLUX TRANSPORTER 2 REGULATOR"/>
    <property type="match status" value="1"/>
</dbReference>
<dbReference type="Pfam" id="PF06445">
    <property type="entry name" value="GyrI-like"/>
    <property type="match status" value="1"/>
</dbReference>
<dbReference type="SMART" id="SM00422">
    <property type="entry name" value="HTH_MERR"/>
    <property type="match status" value="1"/>
</dbReference>
<keyword evidence="4" id="KW-1185">Reference proteome</keyword>
<dbReference type="InterPro" id="IPR010499">
    <property type="entry name" value="AraC_E-bd"/>
</dbReference>
<dbReference type="SMART" id="SM00871">
    <property type="entry name" value="AraC_E_bind"/>
    <property type="match status" value="1"/>
</dbReference>